<protein>
    <submittedName>
        <fullName evidence="2">Uncharacterized protein</fullName>
    </submittedName>
</protein>
<dbReference type="AlphaFoldDB" id="A0A1Y5FID1"/>
<feature type="transmembrane region" description="Helical" evidence="1">
    <location>
        <begin position="67"/>
        <end position="86"/>
    </location>
</feature>
<evidence type="ECO:0000313" key="3">
    <source>
        <dbReference type="Proteomes" id="UP000196531"/>
    </source>
</evidence>
<keyword evidence="1" id="KW-1133">Transmembrane helix</keyword>
<keyword evidence="1" id="KW-0812">Transmembrane</keyword>
<evidence type="ECO:0000256" key="1">
    <source>
        <dbReference type="SAM" id="Phobius"/>
    </source>
</evidence>
<organism evidence="2 3">
    <name type="scientific">Halobacteriovorax marinus</name>
    <dbReference type="NCBI Taxonomy" id="97084"/>
    <lineage>
        <taxon>Bacteria</taxon>
        <taxon>Pseudomonadati</taxon>
        <taxon>Bdellovibrionota</taxon>
        <taxon>Bacteriovoracia</taxon>
        <taxon>Bacteriovoracales</taxon>
        <taxon>Halobacteriovoraceae</taxon>
        <taxon>Halobacteriovorax</taxon>
    </lineage>
</organism>
<accession>A0A1Y5FID1</accession>
<dbReference type="Proteomes" id="UP000196531">
    <property type="component" value="Unassembled WGS sequence"/>
</dbReference>
<proteinExistence type="predicted"/>
<keyword evidence="1" id="KW-0472">Membrane</keyword>
<feature type="transmembrane region" description="Helical" evidence="1">
    <location>
        <begin position="34"/>
        <end position="55"/>
    </location>
</feature>
<name>A0A1Y5FID1_9BACT</name>
<gene>
    <name evidence="2" type="ORF">A9Q84_00940</name>
</gene>
<evidence type="ECO:0000313" key="2">
    <source>
        <dbReference type="EMBL" id="OUR99617.1"/>
    </source>
</evidence>
<reference evidence="3" key="1">
    <citation type="journal article" date="2017" name="Proc. Natl. Acad. Sci. U.S.A.">
        <title>Simulation of Deepwater Horizon oil plume reveals substrate specialization within a complex community of hydrocarbon-degraders.</title>
        <authorList>
            <person name="Hu P."/>
            <person name="Dubinsky E.A."/>
            <person name="Probst A.J."/>
            <person name="Wang J."/>
            <person name="Sieber C.M.K."/>
            <person name="Tom L.M."/>
            <person name="Gardinali P."/>
            <person name="Banfield J.F."/>
            <person name="Atlas R.M."/>
            <person name="Andersen G.L."/>
        </authorList>
    </citation>
    <scope>NUCLEOTIDE SEQUENCE [LARGE SCALE GENOMIC DNA]</scope>
</reference>
<comment type="caution">
    <text evidence="2">The sequence shown here is derived from an EMBL/GenBank/DDBJ whole genome shotgun (WGS) entry which is preliminary data.</text>
</comment>
<sequence>MFGATLTAIALIISLASNLYTPGLVKVFVRHPLIITGLSIILFNHMVLILVNLVPVDHAYFTNFIQLSYMISCFSMAAILPFLYYISQFLRPSYFLPLLATVVTDSLDDLNAGHDLKRNYTKIFDTLDTIANISLTASSRDDRQLMILVSDMIHECQMKLITDPQRYDAPWRNEFQKFIPGHSDVGKEYLIEHKCWPEAYIMGKYHQILKGIDKDQDEVISKTCENLVESLIVSIENKDNIMIEFHLMLVNRLTEIAILQEKFERIQSLSHYFKNMIKLLSHDKENLNLAFHSWFHFAELAYQKDIHFAYETYLYDSGHLLLEFSSIDQEQAGYIFDKFISKFWKDALKDKGKHEIVTKRVAVKTYWNSRSLGHNFLANSIHEMFLMDDINHRTVLTEILKYKTPLHWSFSERLLRFNYLDDKSSKLAHQFLDSKAA</sequence>
<dbReference type="EMBL" id="MAAO01000002">
    <property type="protein sequence ID" value="OUR99617.1"/>
    <property type="molecule type" value="Genomic_DNA"/>
</dbReference>